<dbReference type="STRING" id="2282107.A0A286UFB3"/>
<comment type="caution">
    <text evidence="3">The sequence shown here is derived from an EMBL/GenBank/DDBJ whole genome shotgun (WGS) entry which is preliminary data.</text>
</comment>
<sequence length="637" mass="68384">MDVDNEVANSSLRRKGKARADPEEALETTPLLGSSHSLIQEVRPPSVSHRGRRLLVLLSLVFISSLGLCILIALILLAVAYSYNSKITNTVREDVLNHAVLIQGPDRIGVLNATEGSLWLQVGMRVGIDAGRAIDIILSSRNNDGLGAGITTVQRVFSRWFVRQMETITISSAGVAVFSRGIFLSNATTSPFTLPLSLNTPENLSWLTSLSLPVHVNFTKNSTDLMNFVKESWESGYVSLNLDTYNATIDGGSMGEVNWRKRLHLFQDEISIPLRIKIPSLPGLPDPGTSSPFPGLSDLITLESFNVSSVNNTVSVRASASLINPIPASFHAQAPELPFTVSLPDINSSRTSVVVTTGLVAPFLTTHPNISLTILGTVPSLPRSSTPLLSAFLSNYLAGIDAPIRIGSPLLPALELPAVFPAPHPKPKILRHVRIQDMRISIHGETFLASGTVYAQVVLPTGIHVGVDAQKIWPDVLVFDGEVPDGDEEEHEILSNPPKPTSTSNENIIRSNDGEATIPKEPLPSPLPPRAFARIRPDDWLLAHSEPIPGTGAAYEVTAEVEDVPLEVLPGRDHLLRNFIGKVVFGGKEGALAGVKGTAAVAVVIDGLPLEDNGSGHVMELTGLPFSGSFRVGRKAM</sequence>
<protein>
    <submittedName>
        <fullName evidence="3">Uncharacterized protein</fullName>
    </submittedName>
</protein>
<feature type="region of interest" description="Disordered" evidence="1">
    <location>
        <begin position="487"/>
        <end position="506"/>
    </location>
</feature>
<feature type="region of interest" description="Disordered" evidence="1">
    <location>
        <begin position="1"/>
        <end position="25"/>
    </location>
</feature>
<evidence type="ECO:0000313" key="3">
    <source>
        <dbReference type="EMBL" id="PAV18209.1"/>
    </source>
</evidence>
<name>A0A286UFB3_9AGAM</name>
<proteinExistence type="predicted"/>
<dbReference type="AlphaFoldDB" id="A0A286UFB3"/>
<reference evidence="3 4" key="1">
    <citation type="journal article" date="2017" name="Mol. Ecol.">
        <title>Comparative and population genomic landscape of Phellinus noxius: A hypervariable fungus causing root rot in trees.</title>
        <authorList>
            <person name="Chung C.L."/>
            <person name="Lee T.J."/>
            <person name="Akiba M."/>
            <person name="Lee H.H."/>
            <person name="Kuo T.H."/>
            <person name="Liu D."/>
            <person name="Ke H.M."/>
            <person name="Yokoi T."/>
            <person name="Roa M.B."/>
            <person name="Lu M.J."/>
            <person name="Chang Y.Y."/>
            <person name="Ann P.J."/>
            <person name="Tsai J.N."/>
            <person name="Chen C.Y."/>
            <person name="Tzean S.S."/>
            <person name="Ota Y."/>
            <person name="Hattori T."/>
            <person name="Sahashi N."/>
            <person name="Liou R.F."/>
            <person name="Kikuchi T."/>
            <person name="Tsai I.J."/>
        </authorList>
    </citation>
    <scope>NUCLEOTIDE SEQUENCE [LARGE SCALE GENOMIC DNA]</scope>
    <source>
        <strain evidence="3 4">FFPRI411160</strain>
    </source>
</reference>
<evidence type="ECO:0000256" key="1">
    <source>
        <dbReference type="SAM" id="MobiDB-lite"/>
    </source>
</evidence>
<evidence type="ECO:0000256" key="2">
    <source>
        <dbReference type="SAM" id="Phobius"/>
    </source>
</evidence>
<dbReference type="EMBL" id="NBII01000006">
    <property type="protein sequence ID" value="PAV18209.1"/>
    <property type="molecule type" value="Genomic_DNA"/>
</dbReference>
<feature type="transmembrane region" description="Helical" evidence="2">
    <location>
        <begin position="54"/>
        <end position="83"/>
    </location>
</feature>
<dbReference type="OrthoDB" id="10039566at2759"/>
<dbReference type="InParanoid" id="A0A286UFB3"/>
<evidence type="ECO:0000313" key="4">
    <source>
        <dbReference type="Proteomes" id="UP000217199"/>
    </source>
</evidence>
<keyword evidence="2" id="KW-0812">Transmembrane</keyword>
<accession>A0A286UFB3</accession>
<keyword evidence="2" id="KW-1133">Transmembrane helix</keyword>
<gene>
    <name evidence="3" type="ORF">PNOK_0669500</name>
</gene>
<organism evidence="3 4">
    <name type="scientific">Pyrrhoderma noxium</name>
    <dbReference type="NCBI Taxonomy" id="2282107"/>
    <lineage>
        <taxon>Eukaryota</taxon>
        <taxon>Fungi</taxon>
        <taxon>Dikarya</taxon>
        <taxon>Basidiomycota</taxon>
        <taxon>Agaricomycotina</taxon>
        <taxon>Agaricomycetes</taxon>
        <taxon>Hymenochaetales</taxon>
        <taxon>Hymenochaetaceae</taxon>
        <taxon>Pyrrhoderma</taxon>
    </lineage>
</organism>
<keyword evidence="4" id="KW-1185">Reference proteome</keyword>
<keyword evidence="2" id="KW-0472">Membrane</keyword>
<dbReference type="Proteomes" id="UP000217199">
    <property type="component" value="Unassembled WGS sequence"/>
</dbReference>